<reference evidence="1 2" key="1">
    <citation type="submission" date="2017-08" db="EMBL/GenBank/DDBJ databases">
        <title>Infants hospitalized years apart are colonized by the same room-sourced microbial strains.</title>
        <authorList>
            <person name="Brooks B."/>
            <person name="Olm M.R."/>
            <person name="Firek B.A."/>
            <person name="Baker R."/>
            <person name="Thomas B.C."/>
            <person name="Morowitz M.J."/>
            <person name="Banfield J.F."/>
        </authorList>
    </citation>
    <scope>NUCLEOTIDE SEQUENCE [LARGE SCALE GENOMIC DNA]</scope>
    <source>
        <strain evidence="1">S2_012_000_R2_81</strain>
    </source>
</reference>
<accession>A0A2W5DXI2</accession>
<evidence type="ECO:0000313" key="1">
    <source>
        <dbReference type="EMBL" id="PZP33350.1"/>
    </source>
</evidence>
<protein>
    <recommendedName>
        <fullName evidence="3">Translational machinery protein</fullName>
    </recommendedName>
</protein>
<organism evidence="1 2">
    <name type="scientific">Roseateles depolymerans</name>
    <dbReference type="NCBI Taxonomy" id="76731"/>
    <lineage>
        <taxon>Bacteria</taxon>
        <taxon>Pseudomonadati</taxon>
        <taxon>Pseudomonadota</taxon>
        <taxon>Betaproteobacteria</taxon>
        <taxon>Burkholderiales</taxon>
        <taxon>Sphaerotilaceae</taxon>
        <taxon>Roseateles</taxon>
    </lineage>
</organism>
<dbReference type="Proteomes" id="UP000249633">
    <property type="component" value="Unassembled WGS sequence"/>
</dbReference>
<proteinExistence type="predicted"/>
<name>A0A2W5DXI2_9BURK</name>
<dbReference type="AlphaFoldDB" id="A0A2W5DXI2"/>
<dbReference type="EMBL" id="QFOD01000006">
    <property type="protein sequence ID" value="PZP33350.1"/>
    <property type="molecule type" value="Genomic_DNA"/>
</dbReference>
<sequence length="124" mass="13826">MFHAVVHLDHHQAQVLQFNAQEVHADRIQSHRHVSRQHGGQDRADQAFFAELCVALQGIQEVLVTGSHQALAALRHYVEAHQPQLVAHIAGYQTVDHPSPGQLLALAREFFVKHDRMAGVPTPT</sequence>
<gene>
    <name evidence="1" type="ORF">DI603_08230</name>
</gene>
<evidence type="ECO:0000313" key="2">
    <source>
        <dbReference type="Proteomes" id="UP000249633"/>
    </source>
</evidence>
<evidence type="ECO:0008006" key="3">
    <source>
        <dbReference type="Google" id="ProtNLM"/>
    </source>
</evidence>
<comment type="caution">
    <text evidence="1">The sequence shown here is derived from an EMBL/GenBank/DDBJ whole genome shotgun (WGS) entry which is preliminary data.</text>
</comment>